<organism evidence="4 5">
    <name type="scientific">Ranatra chinensis</name>
    <dbReference type="NCBI Taxonomy" id="642074"/>
    <lineage>
        <taxon>Eukaryota</taxon>
        <taxon>Metazoa</taxon>
        <taxon>Ecdysozoa</taxon>
        <taxon>Arthropoda</taxon>
        <taxon>Hexapoda</taxon>
        <taxon>Insecta</taxon>
        <taxon>Pterygota</taxon>
        <taxon>Neoptera</taxon>
        <taxon>Paraneoptera</taxon>
        <taxon>Hemiptera</taxon>
        <taxon>Heteroptera</taxon>
        <taxon>Panheteroptera</taxon>
        <taxon>Nepomorpha</taxon>
        <taxon>Nepidae</taxon>
        <taxon>Ranatrinae</taxon>
        <taxon>Ranatra</taxon>
    </lineage>
</organism>
<dbReference type="Proteomes" id="UP001558652">
    <property type="component" value="Unassembled WGS sequence"/>
</dbReference>
<protein>
    <submittedName>
        <fullName evidence="4">Uncharacterized protein</fullName>
    </submittedName>
</protein>
<feature type="region of interest" description="Disordered" evidence="1">
    <location>
        <begin position="65"/>
        <end position="90"/>
    </location>
</feature>
<dbReference type="SUPFAM" id="SSF81321">
    <property type="entry name" value="Family A G protein-coupled receptor-like"/>
    <property type="match status" value="1"/>
</dbReference>
<feature type="signal peptide" evidence="3">
    <location>
        <begin position="1"/>
        <end position="22"/>
    </location>
</feature>
<keyword evidence="2" id="KW-0472">Membrane</keyword>
<evidence type="ECO:0000256" key="2">
    <source>
        <dbReference type="SAM" id="Phobius"/>
    </source>
</evidence>
<keyword evidence="3" id="KW-0732">Signal</keyword>
<feature type="transmembrane region" description="Helical" evidence="2">
    <location>
        <begin position="144"/>
        <end position="166"/>
    </location>
</feature>
<accession>A0ABD0YUI3</accession>
<keyword evidence="2" id="KW-0812">Transmembrane</keyword>
<evidence type="ECO:0000313" key="4">
    <source>
        <dbReference type="EMBL" id="KAL1139635.1"/>
    </source>
</evidence>
<evidence type="ECO:0000256" key="1">
    <source>
        <dbReference type="SAM" id="MobiDB-lite"/>
    </source>
</evidence>
<dbReference type="EMBL" id="JBFDAA010000002">
    <property type="protein sequence ID" value="KAL1139635.1"/>
    <property type="molecule type" value="Genomic_DNA"/>
</dbReference>
<gene>
    <name evidence="4" type="ORF">AAG570_006613</name>
</gene>
<sequence>MGTDNTVTTILAIYCLFTEAESSANATACYGDECLAICLRCYTEKYDLGADPEVHRLLRDSCRRELSPGGSGPCRPPDVRTPTSPVPPRLANDTTDDLLDKFVSLYPVDDWKSLGMFTDDYMKLINRHWLLFPPPHPNSHYTMAVVYTILMFMGVSGNFLNIFIIIRYVGHN</sequence>
<feature type="chain" id="PRO_5044741651" evidence="3">
    <location>
        <begin position="23"/>
        <end position="172"/>
    </location>
</feature>
<comment type="caution">
    <text evidence="4">The sequence shown here is derived from an EMBL/GenBank/DDBJ whole genome shotgun (WGS) entry which is preliminary data.</text>
</comment>
<evidence type="ECO:0000313" key="5">
    <source>
        <dbReference type="Proteomes" id="UP001558652"/>
    </source>
</evidence>
<reference evidence="4 5" key="1">
    <citation type="submission" date="2024-07" db="EMBL/GenBank/DDBJ databases">
        <title>Chromosome-level genome assembly of the water stick insect Ranatra chinensis (Heteroptera: Nepidae).</title>
        <authorList>
            <person name="Liu X."/>
        </authorList>
    </citation>
    <scope>NUCLEOTIDE SEQUENCE [LARGE SCALE GENOMIC DNA]</scope>
    <source>
        <strain evidence="4">Cailab_2021Rc</strain>
        <tissue evidence="4">Muscle</tissue>
    </source>
</reference>
<keyword evidence="5" id="KW-1185">Reference proteome</keyword>
<evidence type="ECO:0000256" key="3">
    <source>
        <dbReference type="SAM" id="SignalP"/>
    </source>
</evidence>
<name>A0ABD0YUI3_9HEMI</name>
<dbReference type="AlphaFoldDB" id="A0ABD0YUI3"/>
<keyword evidence="2" id="KW-1133">Transmembrane helix</keyword>
<proteinExistence type="predicted"/>